<evidence type="ECO:0000313" key="2">
    <source>
        <dbReference type="Proteomes" id="UP001164250"/>
    </source>
</evidence>
<comment type="caution">
    <text evidence="1">The sequence shown here is derived from an EMBL/GenBank/DDBJ whole genome shotgun (WGS) entry which is preliminary data.</text>
</comment>
<reference evidence="2" key="1">
    <citation type="journal article" date="2023" name="G3 (Bethesda)">
        <title>Genome assembly and association tests identify interacting loci associated with vigor, precocity, and sex in interspecific pistachio rootstocks.</title>
        <authorList>
            <person name="Palmer W."/>
            <person name="Jacygrad E."/>
            <person name="Sagayaradj S."/>
            <person name="Cavanaugh K."/>
            <person name="Han R."/>
            <person name="Bertier L."/>
            <person name="Beede B."/>
            <person name="Kafkas S."/>
            <person name="Golino D."/>
            <person name="Preece J."/>
            <person name="Michelmore R."/>
        </authorList>
    </citation>
    <scope>NUCLEOTIDE SEQUENCE [LARGE SCALE GENOMIC DNA]</scope>
</reference>
<sequence length="188" mass="21106">MEQEAEMVTTSNMDANFSSPVNNVHENGRSDSISDCSDQIDDEDDAKYRRRTGKGPQAKNLVAERKRRKKLNDKLYALRALVPKISKMDKASILGDAIDFIKDLLKEIKELQDELEENSDDKRTAKNNNASMNVNHNIVKPEIFSQSGGFHVGTTASGNGSTLPKVQNQDLEITKDKTQQMEVMYSKI</sequence>
<accession>A0ACC1BCK6</accession>
<dbReference type="EMBL" id="CM047901">
    <property type="protein sequence ID" value="KAJ0096587.1"/>
    <property type="molecule type" value="Genomic_DNA"/>
</dbReference>
<proteinExistence type="predicted"/>
<dbReference type="Proteomes" id="UP001164250">
    <property type="component" value="Chromosome 5"/>
</dbReference>
<keyword evidence="2" id="KW-1185">Reference proteome</keyword>
<gene>
    <name evidence="1" type="ORF">Patl1_28520</name>
</gene>
<protein>
    <submittedName>
        <fullName evidence="1">Uncharacterized protein</fullName>
    </submittedName>
</protein>
<name>A0ACC1BCK6_9ROSI</name>
<evidence type="ECO:0000313" key="1">
    <source>
        <dbReference type="EMBL" id="KAJ0096587.1"/>
    </source>
</evidence>
<organism evidence="1 2">
    <name type="scientific">Pistacia atlantica</name>
    <dbReference type="NCBI Taxonomy" id="434234"/>
    <lineage>
        <taxon>Eukaryota</taxon>
        <taxon>Viridiplantae</taxon>
        <taxon>Streptophyta</taxon>
        <taxon>Embryophyta</taxon>
        <taxon>Tracheophyta</taxon>
        <taxon>Spermatophyta</taxon>
        <taxon>Magnoliopsida</taxon>
        <taxon>eudicotyledons</taxon>
        <taxon>Gunneridae</taxon>
        <taxon>Pentapetalae</taxon>
        <taxon>rosids</taxon>
        <taxon>malvids</taxon>
        <taxon>Sapindales</taxon>
        <taxon>Anacardiaceae</taxon>
        <taxon>Pistacia</taxon>
    </lineage>
</organism>